<dbReference type="AlphaFoldDB" id="A0A7K3UHA9"/>
<organism evidence="1 2">
    <name type="scientific">Rhizobium phaseoli</name>
    <dbReference type="NCBI Taxonomy" id="396"/>
    <lineage>
        <taxon>Bacteria</taxon>
        <taxon>Pseudomonadati</taxon>
        <taxon>Pseudomonadota</taxon>
        <taxon>Alphaproteobacteria</taxon>
        <taxon>Hyphomicrobiales</taxon>
        <taxon>Rhizobiaceae</taxon>
        <taxon>Rhizobium/Agrobacterium group</taxon>
        <taxon>Rhizobium</taxon>
    </lineage>
</organism>
<dbReference type="EMBL" id="WUFT01000014">
    <property type="protein sequence ID" value="NEJ73046.1"/>
    <property type="molecule type" value="Genomic_DNA"/>
</dbReference>
<gene>
    <name evidence="1" type="ORF">GR197_21300</name>
</gene>
<comment type="caution">
    <text evidence="1">The sequence shown here is derived from an EMBL/GenBank/DDBJ whole genome shotgun (WGS) entry which is preliminary data.</text>
</comment>
<proteinExistence type="predicted"/>
<sequence length="238" mass="26349">MTGFSSTLDSGVLVNLGDPDCDAAHKALLIELQRLRVPFLDDGTALTNRQKGNIGEFVTLHVARGLQFGAMHKQAGNALEPLSDISKAGLDLVYVYLDESNSQNDLIYIQEIKTTGQNTLGYWDKLTVDYEKLFATDLNLTLQSRIQTLAFRFEIEQNNDEYAERVRRLGATTPQGCTNVRLLPTGIHDVNVGNPVQKLVAIRSAITVFGWSAAQIAPWAMGLSDLEQRLLRLARGKF</sequence>
<dbReference type="Proteomes" id="UP000471753">
    <property type="component" value="Unassembled WGS sequence"/>
</dbReference>
<evidence type="ECO:0000313" key="2">
    <source>
        <dbReference type="Proteomes" id="UP000471753"/>
    </source>
</evidence>
<accession>A0A7K3UHA9</accession>
<protein>
    <submittedName>
        <fullName evidence="1">Uncharacterized protein</fullName>
    </submittedName>
</protein>
<reference evidence="1 2" key="1">
    <citation type="submission" date="2019-12" db="EMBL/GenBank/DDBJ databases">
        <title>Rhizobium genotypes associated with high levels of biological nitrogen fixation by grain legumes in a temperate-maritime cropping system.</title>
        <authorList>
            <person name="Maluk M."/>
            <person name="Francesc Ferrando Molina F."/>
            <person name="Lopez Del Egido L."/>
            <person name="Lafos M."/>
            <person name="Langarica-Fuentes A."/>
            <person name="Gebre Yohannes G."/>
            <person name="Young M.W."/>
            <person name="Martin P."/>
            <person name="Gantlett R."/>
            <person name="Kenicer G."/>
            <person name="Hawes C."/>
            <person name="Begg G.S."/>
            <person name="Quilliam R.S."/>
            <person name="Squire G.R."/>
            <person name="Poole P.S."/>
            <person name="Young P.W."/>
            <person name="Iannetta P.M."/>
            <person name="James E.K."/>
        </authorList>
    </citation>
    <scope>NUCLEOTIDE SEQUENCE [LARGE SCALE GENOMIC DNA]</scope>
    <source>
        <strain evidence="1 2">JHI366</strain>
    </source>
</reference>
<evidence type="ECO:0000313" key="1">
    <source>
        <dbReference type="EMBL" id="NEJ73046.1"/>
    </source>
</evidence>
<name>A0A7K3UHA9_9HYPH</name>
<dbReference type="RefSeq" id="WP_164013077.1">
    <property type="nucleotide sequence ID" value="NZ_WUFT01000014.1"/>
</dbReference>